<dbReference type="PRINTS" id="PR00420">
    <property type="entry name" value="RNGMNOXGNASE"/>
</dbReference>
<dbReference type="SUPFAM" id="SSF51905">
    <property type="entry name" value="FAD/NAD(P)-binding domain"/>
    <property type="match status" value="1"/>
</dbReference>
<dbReference type="GO" id="GO:0016628">
    <property type="term" value="F:oxidoreductase activity, acting on the CH-CH group of donors, NAD or NADP as acceptor"/>
    <property type="evidence" value="ECO:0007669"/>
    <property type="project" value="InterPro"/>
</dbReference>
<dbReference type="Proteomes" id="UP000249886">
    <property type="component" value="Unassembled WGS sequence"/>
</dbReference>
<sequence length="472" mass="49621">MRRLRLATIVVVTDSTPTIHQHGNRSVELLIIGAGPAGATAAIHAGRRGISTLLIDAQPFPRDKTCGDGLTPRAIHQLQLLGLADSVVARYRSHGLKLHGFGGSVTAPWPESAFGTVGSAMPRREFDDFLVGCARSHPSVEFLGGVRAVAVSMSTPVGAGSDSIISGSGIMSGDAASVGALVAAVELSDGSWVRPKQVIVADGVRSPIGKLLGRTWHKGEVYGIAARSYCATPRSEEPWIHSHLELRDADGVAQPGYGWIFPLGNGLANVGCGALSTDRRPARINTKKLLGLYAQQCRPEWGFGAPDRVASALLPMGGAVSGVAGRNWMLIGDAAACVNPLNGEGIDYGMETARLAVECLGAGKDYTLLWPDVLRREYGEAFGLARMLARLLTYPQLLPVVGPVALRRPLGRHVMPVAARLMGNLVTDADRDVVARLWHAAGRFVADRAVARSGLVAARPGAAGVFGAALWG</sequence>
<gene>
    <name evidence="1" type="ORF">NCTC10254_00555</name>
</gene>
<protein>
    <submittedName>
        <fullName evidence="1">FAD-linked oxidoreductase</fullName>
    </submittedName>
</protein>
<dbReference type="RefSeq" id="WP_005523902.1">
    <property type="nucleotide sequence ID" value="NZ_CAUSZY010000017.1"/>
</dbReference>
<dbReference type="InterPro" id="IPR002938">
    <property type="entry name" value="FAD-bd"/>
</dbReference>
<dbReference type="PANTHER" id="PTHR42685">
    <property type="entry name" value="GERANYLGERANYL DIPHOSPHATE REDUCTASE"/>
    <property type="match status" value="1"/>
</dbReference>
<comment type="caution">
    <text evidence="1">The sequence shown here is derived from an EMBL/GenBank/DDBJ whole genome shotgun (WGS) entry which is preliminary data.</text>
</comment>
<dbReference type="InterPro" id="IPR050407">
    <property type="entry name" value="Geranylgeranyl_reductase"/>
</dbReference>
<dbReference type="GO" id="GO:0071949">
    <property type="term" value="F:FAD binding"/>
    <property type="evidence" value="ECO:0007669"/>
    <property type="project" value="InterPro"/>
</dbReference>
<dbReference type="InterPro" id="IPR011777">
    <property type="entry name" value="Geranylgeranyl_Rdtase_fam"/>
</dbReference>
<dbReference type="GeneID" id="84573017"/>
<organism evidence="1 2">
    <name type="scientific">Corynebacterium matruchotii</name>
    <dbReference type="NCBI Taxonomy" id="43768"/>
    <lineage>
        <taxon>Bacteria</taxon>
        <taxon>Bacillati</taxon>
        <taxon>Actinomycetota</taxon>
        <taxon>Actinomycetes</taxon>
        <taxon>Mycobacteriales</taxon>
        <taxon>Corynebacteriaceae</taxon>
        <taxon>Corynebacterium</taxon>
    </lineage>
</organism>
<dbReference type="NCBIfam" id="TIGR02032">
    <property type="entry name" value="GG-red-SF"/>
    <property type="match status" value="1"/>
</dbReference>
<dbReference type="Gene3D" id="3.50.50.60">
    <property type="entry name" value="FAD/NAD(P)-binding domain"/>
    <property type="match status" value="1"/>
</dbReference>
<name>A0A6H9XI44_9CORY</name>
<reference evidence="1 2" key="1">
    <citation type="submission" date="2018-06" db="EMBL/GenBank/DDBJ databases">
        <authorList>
            <consortium name="Pathogen Informatics"/>
            <person name="Doyle S."/>
        </authorList>
    </citation>
    <scope>NUCLEOTIDE SEQUENCE [LARGE SCALE GENOMIC DNA]</scope>
    <source>
        <strain evidence="1 2">NCTC10254</strain>
    </source>
</reference>
<evidence type="ECO:0000313" key="1">
    <source>
        <dbReference type="EMBL" id="SPW24185.1"/>
    </source>
</evidence>
<evidence type="ECO:0000313" key="2">
    <source>
        <dbReference type="Proteomes" id="UP000249886"/>
    </source>
</evidence>
<dbReference type="InterPro" id="IPR036188">
    <property type="entry name" value="FAD/NAD-bd_sf"/>
</dbReference>
<dbReference type="Pfam" id="PF01494">
    <property type="entry name" value="FAD_binding_3"/>
    <property type="match status" value="1"/>
</dbReference>
<accession>A0A6H9XI44</accession>
<dbReference type="PANTHER" id="PTHR42685:SF22">
    <property type="entry name" value="CONDITIONED MEDIUM FACTOR RECEPTOR 1"/>
    <property type="match status" value="1"/>
</dbReference>
<dbReference type="AlphaFoldDB" id="A0A6H9XI44"/>
<proteinExistence type="predicted"/>
<dbReference type="EMBL" id="UARK01000001">
    <property type="protein sequence ID" value="SPW24185.1"/>
    <property type="molecule type" value="Genomic_DNA"/>
</dbReference>